<dbReference type="Pfam" id="PF00005">
    <property type="entry name" value="ABC_tran"/>
    <property type="match status" value="1"/>
</dbReference>
<keyword evidence="4 6" id="KW-0067">ATP-binding</keyword>
<evidence type="ECO:0000256" key="3">
    <source>
        <dbReference type="ARBA" id="ARBA00022741"/>
    </source>
</evidence>
<dbReference type="GO" id="GO:0016887">
    <property type="term" value="F:ATP hydrolysis activity"/>
    <property type="evidence" value="ECO:0007669"/>
    <property type="project" value="InterPro"/>
</dbReference>
<dbReference type="Proteomes" id="UP000503447">
    <property type="component" value="Chromosome"/>
</dbReference>
<keyword evidence="3" id="KW-0547">Nucleotide-binding</keyword>
<dbReference type="InterPro" id="IPR015860">
    <property type="entry name" value="ABC_transpr_TagH-like"/>
</dbReference>
<dbReference type="InterPro" id="IPR003593">
    <property type="entry name" value="AAA+_ATPase"/>
</dbReference>
<dbReference type="PANTHER" id="PTHR46743">
    <property type="entry name" value="TEICHOIC ACIDS EXPORT ATP-BINDING PROTEIN TAGH"/>
    <property type="match status" value="1"/>
</dbReference>
<keyword evidence="7" id="KW-1185">Reference proteome</keyword>
<accession>A0A6M5YYC8</accession>
<dbReference type="InterPro" id="IPR027417">
    <property type="entry name" value="P-loop_NTPase"/>
</dbReference>
<keyword evidence="2" id="KW-0813">Transport</keyword>
<name>A0A6M5YYC8_9BACT</name>
<sequence>MAKIELRNVGVTFNVHQQKRVSFKEYMIRGLFRRAANPMMRVRALEGINLSARDGERIGVIGHNGAGKSTLLKTLAGVYPPTAGTCTVEGKICSLFDITLGFEFEATGWDNIRYRAYLQGESSRSVRSKLEEIAAFSELGDFLNIAVRNYSAGMQMRLAFSIATAINPEVLLVDEILAVGDLAFTSKAQARMRELMNTSRLMVIVAHDLKTIANMCTRVVWMQHGRIVAQGPPREIIDRYVEASTRKPAGPAPVERVPELAAA</sequence>
<dbReference type="GO" id="GO:0005524">
    <property type="term" value="F:ATP binding"/>
    <property type="evidence" value="ECO:0007669"/>
    <property type="project" value="UniProtKB-KW"/>
</dbReference>
<protein>
    <submittedName>
        <fullName evidence="6">Teichoic acid export ATP-binding protein TagH</fullName>
    </submittedName>
</protein>
<dbReference type="AlphaFoldDB" id="A0A6M5YYC8"/>
<dbReference type="Gene3D" id="3.40.50.300">
    <property type="entry name" value="P-loop containing nucleotide triphosphate hydrolases"/>
    <property type="match status" value="1"/>
</dbReference>
<dbReference type="PROSITE" id="PS50893">
    <property type="entry name" value="ABC_TRANSPORTER_2"/>
    <property type="match status" value="1"/>
</dbReference>
<evidence type="ECO:0000256" key="2">
    <source>
        <dbReference type="ARBA" id="ARBA00022448"/>
    </source>
</evidence>
<feature type="domain" description="ABC transporter" evidence="5">
    <location>
        <begin position="26"/>
        <end position="249"/>
    </location>
</feature>
<dbReference type="PANTHER" id="PTHR46743:SF2">
    <property type="entry name" value="TEICHOIC ACIDS EXPORT ATP-BINDING PROTEIN TAGH"/>
    <property type="match status" value="1"/>
</dbReference>
<comment type="similarity">
    <text evidence="1">Belongs to the ABC transporter superfamily.</text>
</comment>
<dbReference type="EMBL" id="CP053452">
    <property type="protein sequence ID" value="QJW98251.1"/>
    <property type="molecule type" value="Genomic_DNA"/>
</dbReference>
<evidence type="ECO:0000256" key="1">
    <source>
        <dbReference type="ARBA" id="ARBA00005417"/>
    </source>
</evidence>
<dbReference type="RefSeq" id="WP_171473476.1">
    <property type="nucleotide sequence ID" value="NZ_CP053452.2"/>
</dbReference>
<evidence type="ECO:0000313" key="6">
    <source>
        <dbReference type="EMBL" id="QJW98251.1"/>
    </source>
</evidence>
<evidence type="ECO:0000256" key="4">
    <source>
        <dbReference type="ARBA" id="ARBA00022840"/>
    </source>
</evidence>
<dbReference type="InterPro" id="IPR050683">
    <property type="entry name" value="Bact_Polysacc_Export_ATP-bd"/>
</dbReference>
<dbReference type="SMART" id="SM00382">
    <property type="entry name" value="AAA"/>
    <property type="match status" value="1"/>
</dbReference>
<reference evidence="7" key="1">
    <citation type="submission" date="2020-05" db="EMBL/GenBank/DDBJ databases">
        <title>Frigoriglobus tundricola gen. nov., sp. nov., a psychrotolerant cellulolytic planctomycete of the family Gemmataceae with two divergent copies of 16S rRNA gene.</title>
        <authorList>
            <person name="Kulichevskaya I.S."/>
            <person name="Ivanova A.A."/>
            <person name="Naumoff D.G."/>
            <person name="Beletsky A.V."/>
            <person name="Rijpstra W.I.C."/>
            <person name="Sinninghe Damste J.S."/>
            <person name="Mardanov A.V."/>
            <person name="Ravin N.V."/>
            <person name="Dedysh S.N."/>
        </authorList>
    </citation>
    <scope>NUCLEOTIDE SEQUENCE [LARGE SCALE GENOMIC DNA]</scope>
    <source>
        <strain evidence="7">PL17</strain>
    </source>
</reference>
<dbReference type="CDD" id="cd03220">
    <property type="entry name" value="ABC_KpsT_Wzt"/>
    <property type="match status" value="1"/>
</dbReference>
<evidence type="ECO:0000259" key="5">
    <source>
        <dbReference type="PROSITE" id="PS50893"/>
    </source>
</evidence>
<dbReference type="SUPFAM" id="SSF52540">
    <property type="entry name" value="P-loop containing nucleoside triphosphate hydrolases"/>
    <property type="match status" value="1"/>
</dbReference>
<dbReference type="KEGG" id="ftj:FTUN_5837"/>
<organism evidence="6 7">
    <name type="scientific">Frigoriglobus tundricola</name>
    <dbReference type="NCBI Taxonomy" id="2774151"/>
    <lineage>
        <taxon>Bacteria</taxon>
        <taxon>Pseudomonadati</taxon>
        <taxon>Planctomycetota</taxon>
        <taxon>Planctomycetia</taxon>
        <taxon>Gemmatales</taxon>
        <taxon>Gemmataceae</taxon>
        <taxon>Frigoriglobus</taxon>
    </lineage>
</organism>
<proteinExistence type="inferred from homology"/>
<gene>
    <name evidence="6" type="ORF">FTUN_5837</name>
</gene>
<dbReference type="PROSITE" id="PS00211">
    <property type="entry name" value="ABC_TRANSPORTER_1"/>
    <property type="match status" value="1"/>
</dbReference>
<evidence type="ECO:0000313" key="7">
    <source>
        <dbReference type="Proteomes" id="UP000503447"/>
    </source>
</evidence>
<dbReference type="InterPro" id="IPR003439">
    <property type="entry name" value="ABC_transporter-like_ATP-bd"/>
</dbReference>
<dbReference type="GO" id="GO:0140359">
    <property type="term" value="F:ABC-type transporter activity"/>
    <property type="evidence" value="ECO:0007669"/>
    <property type="project" value="InterPro"/>
</dbReference>
<dbReference type="InterPro" id="IPR017871">
    <property type="entry name" value="ABC_transporter-like_CS"/>
</dbReference>
<dbReference type="GO" id="GO:0016020">
    <property type="term" value="C:membrane"/>
    <property type="evidence" value="ECO:0007669"/>
    <property type="project" value="InterPro"/>
</dbReference>